<dbReference type="Pfam" id="PF13561">
    <property type="entry name" value="adh_short_C2"/>
    <property type="match status" value="1"/>
</dbReference>
<dbReference type="AlphaFoldDB" id="A0A654MA56"/>
<dbReference type="EC" id="1.1.1.47" evidence="2"/>
<protein>
    <submittedName>
        <fullName evidence="2">Glucose 1-dehydrogenase 2</fullName>
        <ecNumber evidence="2">1.1.1.47</ecNumber>
    </submittedName>
</protein>
<dbReference type="GO" id="GO:0047936">
    <property type="term" value="F:glucose 1-dehydrogenase [NAD(P)+] activity"/>
    <property type="evidence" value="ECO:0007669"/>
    <property type="project" value="UniProtKB-EC"/>
</dbReference>
<dbReference type="CDD" id="cd05233">
    <property type="entry name" value="SDR_c"/>
    <property type="match status" value="1"/>
</dbReference>
<dbReference type="KEGG" id="taa:NMY3_02162"/>
<dbReference type="Gene3D" id="3.40.50.720">
    <property type="entry name" value="NAD(P)-binding Rossmann-like Domain"/>
    <property type="match status" value="1"/>
</dbReference>
<name>A0A654MA56_9ARCH</name>
<sequence>MEKIIEVDLFGSMRLCRAVLPIMMQNSSNMNHGSNIIGGREGGGVIINISSTPAISGRVGGFPYSIAKSGNITLTKCIAKEYSRFGIRAYTLALGNIATPATLDSVTEQIIIKAALGSPMKRWGKASEVASIAASLADDNFSYATGNTIVIDGGTVLI</sequence>
<dbReference type="Proteomes" id="UP000058925">
    <property type="component" value="Chromosome"/>
</dbReference>
<dbReference type="SUPFAM" id="SSF51735">
    <property type="entry name" value="NAD(P)-binding Rossmann-fold domains"/>
    <property type="match status" value="1"/>
</dbReference>
<evidence type="ECO:0000313" key="3">
    <source>
        <dbReference type="Proteomes" id="UP000058925"/>
    </source>
</evidence>
<proteinExistence type="inferred from homology"/>
<evidence type="ECO:0000313" key="2">
    <source>
        <dbReference type="EMBL" id="ALI36362.1"/>
    </source>
</evidence>
<dbReference type="InterPro" id="IPR036291">
    <property type="entry name" value="NAD(P)-bd_dom_sf"/>
</dbReference>
<dbReference type="EMBL" id="CP012850">
    <property type="protein sequence ID" value="ALI36362.1"/>
    <property type="molecule type" value="Genomic_DNA"/>
</dbReference>
<keyword evidence="2" id="KW-0560">Oxidoreductase</keyword>
<evidence type="ECO:0000256" key="1">
    <source>
        <dbReference type="ARBA" id="ARBA00006484"/>
    </source>
</evidence>
<gene>
    <name evidence="2" type="primary">ycdF</name>
    <name evidence="2" type="ORF">NMY3_02162</name>
</gene>
<accession>A0A654MA56</accession>
<dbReference type="PRINTS" id="PR00081">
    <property type="entry name" value="GDHRDH"/>
</dbReference>
<dbReference type="PANTHER" id="PTHR42760">
    <property type="entry name" value="SHORT-CHAIN DEHYDROGENASES/REDUCTASES FAMILY MEMBER"/>
    <property type="match status" value="1"/>
</dbReference>
<comment type="similarity">
    <text evidence="1">Belongs to the short-chain dehydrogenases/reductases (SDR) family.</text>
</comment>
<keyword evidence="3" id="KW-1185">Reference proteome</keyword>
<reference evidence="3" key="1">
    <citation type="submission" date="2015-10" db="EMBL/GenBank/DDBJ databases">
        <title>Niche specialization of a soil ammonia-oxidizing archaeon, Candidatus Nitrosocosmicus oleophilus.</title>
        <authorList>
            <person name="Jung M.-Y."/>
            <person name="Rhee S.-K."/>
        </authorList>
    </citation>
    <scope>NUCLEOTIDE SEQUENCE [LARGE SCALE GENOMIC DNA]</scope>
    <source>
        <strain evidence="3">MY3</strain>
    </source>
</reference>
<organism evidence="2 3">
    <name type="scientific">Candidatus Nitrosocosmicus oleophilus</name>
    <dbReference type="NCBI Taxonomy" id="1353260"/>
    <lineage>
        <taxon>Archaea</taxon>
        <taxon>Nitrososphaerota</taxon>
        <taxon>Nitrososphaeria</taxon>
        <taxon>Nitrososphaerales</taxon>
        <taxon>Nitrososphaeraceae</taxon>
        <taxon>Candidatus Nitrosocosmicus</taxon>
    </lineage>
</organism>
<dbReference type="InterPro" id="IPR002347">
    <property type="entry name" value="SDR_fam"/>
</dbReference>